<dbReference type="Pfam" id="PF00684">
    <property type="entry name" value="DnaJ_CXXCXGXG"/>
    <property type="match status" value="1"/>
</dbReference>
<evidence type="ECO:0000313" key="13">
    <source>
        <dbReference type="Proteomes" id="UP000230481"/>
    </source>
</evidence>
<comment type="subunit">
    <text evidence="8">Homodimer.</text>
</comment>
<dbReference type="Pfam" id="PF00226">
    <property type="entry name" value="DnaJ"/>
    <property type="match status" value="1"/>
</dbReference>
<dbReference type="SUPFAM" id="SSF49493">
    <property type="entry name" value="HSP40/DnaJ peptide-binding domain"/>
    <property type="match status" value="2"/>
</dbReference>
<dbReference type="AlphaFoldDB" id="A0A2M6WVD5"/>
<evidence type="ECO:0000256" key="2">
    <source>
        <dbReference type="ARBA" id="ARBA00022737"/>
    </source>
</evidence>
<keyword evidence="4 8" id="KW-0862">Zinc</keyword>
<keyword evidence="5 8" id="KW-0143">Chaperone</keyword>
<dbReference type="CDD" id="cd06257">
    <property type="entry name" value="DnaJ"/>
    <property type="match status" value="1"/>
</dbReference>
<dbReference type="Gene3D" id="2.60.260.20">
    <property type="entry name" value="Urease metallochaperone UreE, N-terminal domain"/>
    <property type="match status" value="2"/>
</dbReference>
<sequence>MSKDYYQILGVDKKANTDDIKKAFRKLAHKYHPDKRGGDEAKFKEISEAYGVLSNEKKRQEYDAYGRVFNESGKQGAGAEQGFGDFGGFNGASGFDFSGFAGQDFDLGDIFGGLGDIFGGGRRQKVKRGRDISIDIEVPFRDAIFGTERKVLLTKVSQCSDCGGSGAEKGTEMDICKNCNGKGKIHETKNSILGTITSVRECDNCHSTGKVPKEKCHQCKGYGVLRKEEEIRITIPSGVNNGEMIRLSGGGEAISGGISGDLYIKLHIISDPIFKKEGNNLITTLNVKLSDALLGNTYTLKTLDGDIEIKIPAGVSFGEILRVKGKGVPSSRNKRGDLLIKINITLPKKLSKNAKKLVDEMKKEGI</sequence>
<dbReference type="GO" id="GO:0009408">
    <property type="term" value="P:response to heat"/>
    <property type="evidence" value="ECO:0007669"/>
    <property type="project" value="InterPro"/>
</dbReference>
<comment type="function">
    <text evidence="8">Participates actively in the response to hyperosmotic and heat shock by preventing the aggregation of stress-denatured proteins and by disaggregating proteins, also in an autonomous, DnaK-independent fashion. Unfolded proteins bind initially to DnaJ; upon interaction with the DnaJ-bound protein, DnaK hydrolyzes its bound ATP, resulting in the formation of a stable complex. GrpE releases ADP from DnaK; ATP binding to DnaK triggers the release of the substrate protein, thus completing the reaction cycle. Several rounds of ATP-dependent interactions between DnaJ, DnaK and GrpE are required for fully efficient folding. Also involved, together with DnaK and GrpE, in the DNA replication of plasmids through activation of initiation proteins.</text>
</comment>
<comment type="caution">
    <text evidence="12">The sequence shown here is derived from an EMBL/GenBank/DDBJ whole genome shotgun (WGS) entry which is preliminary data.</text>
</comment>
<evidence type="ECO:0000256" key="8">
    <source>
        <dbReference type="HAMAP-Rule" id="MF_01152"/>
    </source>
</evidence>
<dbReference type="InterPro" id="IPR001305">
    <property type="entry name" value="HSP_DnaJ_Cys-rich_dom"/>
</dbReference>
<feature type="binding site" evidence="8">
    <location>
        <position position="179"/>
    </location>
    <ligand>
        <name>Zn(2+)</name>
        <dbReference type="ChEBI" id="CHEBI:29105"/>
        <label>2</label>
    </ligand>
</feature>
<evidence type="ECO:0000259" key="10">
    <source>
        <dbReference type="PROSITE" id="PS50076"/>
    </source>
</evidence>
<dbReference type="EMBL" id="PFAA01000029">
    <property type="protein sequence ID" value="PIT96757.1"/>
    <property type="molecule type" value="Genomic_DNA"/>
</dbReference>
<dbReference type="GO" id="GO:0042026">
    <property type="term" value="P:protein refolding"/>
    <property type="evidence" value="ECO:0007669"/>
    <property type="project" value="TreeGrafter"/>
</dbReference>
<evidence type="ECO:0000256" key="6">
    <source>
        <dbReference type="ARBA" id="ARBA00061004"/>
    </source>
</evidence>
<dbReference type="InterPro" id="IPR002939">
    <property type="entry name" value="DnaJ_C"/>
</dbReference>
<evidence type="ECO:0000256" key="4">
    <source>
        <dbReference type="ARBA" id="ARBA00022833"/>
    </source>
</evidence>
<comment type="similarity">
    <text evidence="6 8">Belongs to the DnaJ family.</text>
</comment>
<protein>
    <recommendedName>
        <fullName evidence="7 8">Chaperone protein DnaJ</fullName>
    </recommendedName>
</protein>
<evidence type="ECO:0000256" key="1">
    <source>
        <dbReference type="ARBA" id="ARBA00022723"/>
    </source>
</evidence>
<keyword evidence="1 8" id="KW-0479">Metal-binding</keyword>
<dbReference type="PANTHER" id="PTHR43096:SF52">
    <property type="entry name" value="DNAJ HOMOLOG 1, MITOCHONDRIAL-RELATED"/>
    <property type="match status" value="1"/>
</dbReference>
<dbReference type="SMART" id="SM00271">
    <property type="entry name" value="DnaJ"/>
    <property type="match status" value="1"/>
</dbReference>
<feature type="binding site" evidence="8">
    <location>
        <position position="159"/>
    </location>
    <ligand>
        <name>Zn(2+)</name>
        <dbReference type="ChEBI" id="CHEBI:29105"/>
        <label>1</label>
    </ligand>
</feature>
<feature type="binding site" evidence="8">
    <location>
        <position position="216"/>
    </location>
    <ligand>
        <name>Zn(2+)</name>
        <dbReference type="ChEBI" id="CHEBI:29105"/>
        <label>1</label>
    </ligand>
</feature>
<dbReference type="InterPro" id="IPR008971">
    <property type="entry name" value="HSP40/DnaJ_pept-bd"/>
</dbReference>
<name>A0A2M6WVD5_9BACT</name>
<feature type="binding site" evidence="8">
    <location>
        <position position="205"/>
    </location>
    <ligand>
        <name>Zn(2+)</name>
        <dbReference type="ChEBI" id="CHEBI:29105"/>
        <label>2</label>
    </ligand>
</feature>
<dbReference type="FunFam" id="2.60.260.20:FF:000005">
    <property type="entry name" value="Chaperone protein dnaJ 1, mitochondrial"/>
    <property type="match status" value="1"/>
</dbReference>
<dbReference type="Gene3D" id="2.10.230.10">
    <property type="entry name" value="Heat shock protein DnaJ, cysteine-rich domain"/>
    <property type="match status" value="1"/>
</dbReference>
<keyword evidence="8" id="KW-0963">Cytoplasm</keyword>
<keyword evidence="3 8" id="KW-0863">Zinc-finger</keyword>
<dbReference type="HAMAP" id="MF_01152">
    <property type="entry name" value="DnaJ"/>
    <property type="match status" value="1"/>
</dbReference>
<dbReference type="GO" id="GO:0051082">
    <property type="term" value="F:unfolded protein binding"/>
    <property type="evidence" value="ECO:0007669"/>
    <property type="project" value="UniProtKB-UniRule"/>
</dbReference>
<dbReference type="Pfam" id="PF01556">
    <property type="entry name" value="DnaJ_C"/>
    <property type="match status" value="1"/>
</dbReference>
<evidence type="ECO:0000313" key="12">
    <source>
        <dbReference type="EMBL" id="PIT96757.1"/>
    </source>
</evidence>
<dbReference type="GO" id="GO:0006260">
    <property type="term" value="P:DNA replication"/>
    <property type="evidence" value="ECO:0007669"/>
    <property type="project" value="UniProtKB-KW"/>
</dbReference>
<gene>
    <name evidence="8" type="primary">dnaJ</name>
    <name evidence="12" type="ORF">COT82_01385</name>
</gene>
<keyword evidence="8" id="KW-0235">DNA replication</keyword>
<dbReference type="SUPFAM" id="SSF46565">
    <property type="entry name" value="Chaperone J-domain"/>
    <property type="match status" value="1"/>
</dbReference>
<comment type="caution">
    <text evidence="8">Lacks conserved residue(s) required for the propagation of feature annotation.</text>
</comment>
<reference evidence="13" key="1">
    <citation type="submission" date="2017-09" db="EMBL/GenBank/DDBJ databases">
        <title>Depth-based differentiation of microbial function through sediment-hosted aquifers and enrichment of novel symbionts in the deep terrestrial subsurface.</title>
        <authorList>
            <person name="Probst A.J."/>
            <person name="Ladd B."/>
            <person name="Jarett J.K."/>
            <person name="Geller-Mcgrath D.E."/>
            <person name="Sieber C.M.K."/>
            <person name="Emerson J.B."/>
            <person name="Anantharaman K."/>
            <person name="Thomas B.C."/>
            <person name="Malmstrom R."/>
            <person name="Stieglmeier M."/>
            <person name="Klingl A."/>
            <person name="Woyke T."/>
            <person name="Ryan C.M."/>
            <person name="Banfield J.F."/>
        </authorList>
    </citation>
    <scope>NUCLEOTIDE SEQUENCE [LARGE SCALE GENOMIC DNA]</scope>
</reference>
<dbReference type="GO" id="GO:0031072">
    <property type="term" value="F:heat shock protein binding"/>
    <property type="evidence" value="ECO:0007669"/>
    <property type="project" value="InterPro"/>
</dbReference>
<dbReference type="GO" id="GO:0005524">
    <property type="term" value="F:ATP binding"/>
    <property type="evidence" value="ECO:0007669"/>
    <property type="project" value="InterPro"/>
</dbReference>
<dbReference type="FunFam" id="2.10.230.10:FF:000002">
    <property type="entry name" value="Molecular chaperone DnaJ"/>
    <property type="match status" value="1"/>
</dbReference>
<dbReference type="GO" id="GO:0008270">
    <property type="term" value="F:zinc ion binding"/>
    <property type="evidence" value="ECO:0007669"/>
    <property type="project" value="UniProtKB-UniRule"/>
</dbReference>
<dbReference type="InterPro" id="IPR036869">
    <property type="entry name" value="J_dom_sf"/>
</dbReference>
<dbReference type="CDD" id="cd10747">
    <property type="entry name" value="DnaJ_C"/>
    <property type="match status" value="1"/>
</dbReference>
<dbReference type="Proteomes" id="UP000230481">
    <property type="component" value="Unassembled WGS sequence"/>
</dbReference>
<dbReference type="Gene3D" id="1.10.287.110">
    <property type="entry name" value="DnaJ domain"/>
    <property type="match status" value="1"/>
</dbReference>
<keyword evidence="8" id="KW-0346">Stress response</keyword>
<dbReference type="PROSITE" id="PS51188">
    <property type="entry name" value="ZF_CR"/>
    <property type="match status" value="1"/>
</dbReference>
<accession>A0A2M6WVD5</accession>
<feature type="domain" description="CR-type" evidence="11">
    <location>
        <begin position="146"/>
        <end position="228"/>
    </location>
</feature>
<feature type="binding site" evidence="8">
    <location>
        <position position="176"/>
    </location>
    <ligand>
        <name>Zn(2+)</name>
        <dbReference type="ChEBI" id="CHEBI:29105"/>
        <label>2</label>
    </ligand>
</feature>
<comment type="domain">
    <text evidence="8">The J domain is necessary and sufficient to stimulate DnaK ATPase activity. Zinc center 1 plays an important role in the autonomous, DnaK-independent chaperone activity of DnaJ. Zinc center 2 is essential for interaction with DnaK and for DnaJ activity.</text>
</comment>
<dbReference type="InterPro" id="IPR012724">
    <property type="entry name" value="DnaJ"/>
</dbReference>
<dbReference type="PRINTS" id="PR00625">
    <property type="entry name" value="JDOMAIN"/>
</dbReference>
<feature type="binding site" evidence="8">
    <location>
        <position position="162"/>
    </location>
    <ligand>
        <name>Zn(2+)</name>
        <dbReference type="ChEBI" id="CHEBI:29105"/>
        <label>1</label>
    </ligand>
</feature>
<dbReference type="GO" id="GO:0005737">
    <property type="term" value="C:cytoplasm"/>
    <property type="evidence" value="ECO:0007669"/>
    <property type="project" value="UniProtKB-SubCell"/>
</dbReference>
<dbReference type="PANTHER" id="PTHR43096">
    <property type="entry name" value="DNAJ HOMOLOG 1, MITOCHONDRIAL-RELATED"/>
    <property type="match status" value="1"/>
</dbReference>
<evidence type="ECO:0000256" key="5">
    <source>
        <dbReference type="ARBA" id="ARBA00023186"/>
    </source>
</evidence>
<evidence type="ECO:0000256" key="9">
    <source>
        <dbReference type="PROSITE-ProRule" id="PRU00546"/>
    </source>
</evidence>
<organism evidence="12 13">
    <name type="scientific">Candidatus Campbellbacteria bacterium CG10_big_fil_rev_8_21_14_0_10_35_52</name>
    <dbReference type="NCBI Taxonomy" id="1974527"/>
    <lineage>
        <taxon>Bacteria</taxon>
        <taxon>Candidatus Campbelliibacteriota</taxon>
    </lineage>
</organism>
<proteinExistence type="inferred from homology"/>
<evidence type="ECO:0000256" key="3">
    <source>
        <dbReference type="ARBA" id="ARBA00022771"/>
    </source>
</evidence>
<evidence type="ECO:0000259" key="11">
    <source>
        <dbReference type="PROSITE" id="PS51188"/>
    </source>
</evidence>
<keyword evidence="2 8" id="KW-0677">Repeat</keyword>
<dbReference type="PROSITE" id="PS50076">
    <property type="entry name" value="DNAJ_2"/>
    <property type="match status" value="1"/>
</dbReference>
<dbReference type="SUPFAM" id="SSF57938">
    <property type="entry name" value="DnaJ/Hsp40 cysteine-rich domain"/>
    <property type="match status" value="1"/>
</dbReference>
<dbReference type="CDD" id="cd10719">
    <property type="entry name" value="DnaJ_zf"/>
    <property type="match status" value="1"/>
</dbReference>
<feature type="binding site" evidence="8">
    <location>
        <position position="202"/>
    </location>
    <ligand>
        <name>Zn(2+)</name>
        <dbReference type="ChEBI" id="CHEBI:29105"/>
        <label>2</label>
    </ligand>
</feature>
<comment type="cofactor">
    <cofactor evidence="8">
        <name>Zn(2+)</name>
        <dbReference type="ChEBI" id="CHEBI:29105"/>
    </cofactor>
    <text evidence="8">Binds 2 Zn(2+) ions per monomer.</text>
</comment>
<feature type="binding site" evidence="8">
    <location>
        <position position="219"/>
    </location>
    <ligand>
        <name>Zn(2+)</name>
        <dbReference type="ChEBI" id="CHEBI:29105"/>
        <label>1</label>
    </ligand>
</feature>
<comment type="subcellular location">
    <subcellularLocation>
        <location evidence="8">Cytoplasm</location>
    </subcellularLocation>
</comment>
<dbReference type="InterPro" id="IPR001623">
    <property type="entry name" value="DnaJ_domain"/>
</dbReference>
<evidence type="ECO:0000256" key="7">
    <source>
        <dbReference type="ARBA" id="ARBA00067609"/>
    </source>
</evidence>
<feature type="domain" description="J" evidence="10">
    <location>
        <begin position="4"/>
        <end position="66"/>
    </location>
</feature>
<dbReference type="InterPro" id="IPR036410">
    <property type="entry name" value="HSP_DnaJ_Cys-rich_dom_sf"/>
</dbReference>
<feature type="zinc finger region" description="CR-type" evidence="9">
    <location>
        <begin position="146"/>
        <end position="228"/>
    </location>
</feature>